<dbReference type="KEGG" id="bih:BIP78_0062"/>
<dbReference type="Proteomes" id="UP000287233">
    <property type="component" value="Chromosome"/>
</dbReference>
<dbReference type="InterPro" id="IPR029039">
    <property type="entry name" value="Flavoprotein-like_sf"/>
</dbReference>
<gene>
    <name evidence="2" type="ORF">BIP78_0062</name>
</gene>
<name>A0A410FSD2_BIPS1</name>
<dbReference type="AlphaFoldDB" id="A0A410FSD2"/>
<dbReference type="EMBL" id="CP034928">
    <property type="protein sequence ID" value="QAA75830.1"/>
    <property type="molecule type" value="Genomic_DNA"/>
</dbReference>
<proteinExistence type="predicted"/>
<evidence type="ECO:0000313" key="2">
    <source>
        <dbReference type="EMBL" id="QAA75830.1"/>
    </source>
</evidence>
<sequence length="247" mass="25952">MSEPVLVAAASNHRRSNSAAIGRYLADALVTAGVRAQILDVAESGGLQDDFRPAVEALTGHGHVVLVASLYHDAINAVAAATLEAWADAARGDLPRLFSAIVHSGYPEPVHTEVALAICRKFASDVGWGWRGGLTVGATSAIGGNDLQAAGPPARHLRRALDLTAAAFARGEPVPEAAVRTATRAAMPRWLYIAVGNWMMRREARRLGTVDLDRRPYAREADVGGTCLPARPTPGAGQDPRGQKSGS</sequence>
<accession>A0A410FSD2</accession>
<evidence type="ECO:0000313" key="3">
    <source>
        <dbReference type="Proteomes" id="UP000287233"/>
    </source>
</evidence>
<reference evidence="3" key="1">
    <citation type="submission" date="2018-12" db="EMBL/GenBank/DDBJ databases">
        <title>Complete genome sequence of an uncultured bacterium of the candidate phylum Bipolaricaulota.</title>
        <authorList>
            <person name="Kadnikov V.V."/>
            <person name="Mardanov A.V."/>
            <person name="Beletsky A.V."/>
            <person name="Frank Y.A."/>
            <person name="Karnachuk O.V."/>
            <person name="Ravin N.V."/>
        </authorList>
    </citation>
    <scope>NUCLEOTIDE SEQUENCE [LARGE SCALE GENOMIC DNA]</scope>
</reference>
<evidence type="ECO:0000256" key="1">
    <source>
        <dbReference type="SAM" id="MobiDB-lite"/>
    </source>
</evidence>
<feature type="region of interest" description="Disordered" evidence="1">
    <location>
        <begin position="221"/>
        <end position="247"/>
    </location>
</feature>
<evidence type="ECO:0008006" key="4">
    <source>
        <dbReference type="Google" id="ProtNLM"/>
    </source>
</evidence>
<protein>
    <recommendedName>
        <fullName evidence="4">NADPH-dependent FMN reductase-like domain-containing protein</fullName>
    </recommendedName>
</protein>
<dbReference type="SUPFAM" id="SSF52218">
    <property type="entry name" value="Flavoproteins"/>
    <property type="match status" value="1"/>
</dbReference>
<organism evidence="2 3">
    <name type="scientific">Bipolaricaulis sibiricus</name>
    <dbReference type="NCBI Taxonomy" id="2501609"/>
    <lineage>
        <taxon>Bacteria</taxon>
        <taxon>Candidatus Bipolaricaulota</taxon>
        <taxon>Candidatus Bipolaricaulia</taxon>
        <taxon>Candidatus Bipolaricaulales</taxon>
        <taxon>Candidatus Bipolaricaulaceae</taxon>
        <taxon>Candidatus Bipolaricaulis</taxon>
    </lineage>
</organism>